<dbReference type="Proteomes" id="UP000032067">
    <property type="component" value="Unassembled WGS sequence"/>
</dbReference>
<evidence type="ECO:0000256" key="1">
    <source>
        <dbReference type="ARBA" id="ARBA00005049"/>
    </source>
</evidence>
<evidence type="ECO:0000256" key="7">
    <source>
        <dbReference type="ARBA" id="ARBA00022679"/>
    </source>
</evidence>
<evidence type="ECO:0000256" key="8">
    <source>
        <dbReference type="ARBA" id="ARBA00030686"/>
    </source>
</evidence>
<dbReference type="UniPathway" id="UPA00061">
    <property type="reaction ID" value="UER00516"/>
</dbReference>
<evidence type="ECO:0000256" key="4">
    <source>
        <dbReference type="ARBA" id="ARBA00015486"/>
    </source>
</evidence>
<dbReference type="CDD" id="cd02439">
    <property type="entry name" value="DMB-PRT_CobT"/>
    <property type="match status" value="1"/>
</dbReference>
<keyword evidence="6 10" id="KW-0328">Glycosyltransferase</keyword>
<evidence type="ECO:0000256" key="6">
    <source>
        <dbReference type="ARBA" id="ARBA00022676"/>
    </source>
</evidence>
<dbReference type="PANTHER" id="PTHR43463:SF1">
    <property type="entry name" value="NICOTINATE-NUCLEOTIDE--DIMETHYLBENZIMIDAZOLE PHOSPHORIBOSYLTRANSFERASE"/>
    <property type="match status" value="1"/>
</dbReference>
<dbReference type="AlphaFoldDB" id="A0A0D0N871"/>
<dbReference type="InterPro" id="IPR003200">
    <property type="entry name" value="Nict_dMeBzImd_PRibTrfase"/>
</dbReference>
<dbReference type="EMBL" id="JXQQ01000002">
    <property type="protein sequence ID" value="KIQ37470.1"/>
    <property type="molecule type" value="Genomic_DNA"/>
</dbReference>
<dbReference type="GO" id="GO:0008939">
    <property type="term" value="F:nicotinate-nucleotide-dimethylbenzimidazole phosphoribosyltransferase activity"/>
    <property type="evidence" value="ECO:0007669"/>
    <property type="project" value="UniProtKB-UniRule"/>
</dbReference>
<name>A0A0D0N871_VARPD</name>
<dbReference type="InterPro" id="IPR023195">
    <property type="entry name" value="Nict_dMeBzImd_PRibTrfase_N"/>
</dbReference>
<evidence type="ECO:0000256" key="10">
    <source>
        <dbReference type="HAMAP-Rule" id="MF_00230"/>
    </source>
</evidence>
<sequence length="349" mass="35837">MNDTIPAISDIADIADATLQARLQNAIDNKTKPLGALGKLETLALRLGTILGSEAPVLEAPQMLVCAGDHGLAARGVSAYPSDVTWQMVENFLAGGAAVSVLARQHGLALTVVDCGVRRDFQPRPGLVSRRIAAGTADASAGPAMTAEQCAQAIANGRDVVRALPGNAVLLGEMGIGNSSSAALLLARLAGLDIDACTGAGTGLDAAGLARKREVLREVFVLHASATEPLDALATFGGFEVATLVGAVLQAAEERRVIVVDGFIASAAVLVAQALQPHVVQRCVAAHSSAEPGHALLLKHLGLEPLLNLDLRLGEGSGGALAWPLLESACRILREMASFEAAGVSRKEN</sequence>
<dbReference type="EC" id="2.4.2.21" evidence="3 10"/>
<dbReference type="InterPro" id="IPR036087">
    <property type="entry name" value="Nict_dMeBzImd_PRibTrfase_sf"/>
</dbReference>
<comment type="similarity">
    <text evidence="2 10">Belongs to the CobT family.</text>
</comment>
<dbReference type="HAMAP" id="MF_00230">
    <property type="entry name" value="CobT"/>
    <property type="match status" value="1"/>
</dbReference>
<dbReference type="NCBIfam" id="NF000996">
    <property type="entry name" value="PRK00105.1"/>
    <property type="match status" value="1"/>
</dbReference>
<gene>
    <name evidence="10" type="primary">cobT</name>
    <name evidence="11" type="ORF">RT97_00350</name>
</gene>
<evidence type="ECO:0000256" key="5">
    <source>
        <dbReference type="ARBA" id="ARBA00022573"/>
    </source>
</evidence>
<organism evidence="11 12">
    <name type="scientific">Variovorax paradoxus</name>
    <dbReference type="NCBI Taxonomy" id="34073"/>
    <lineage>
        <taxon>Bacteria</taxon>
        <taxon>Pseudomonadati</taxon>
        <taxon>Pseudomonadota</taxon>
        <taxon>Betaproteobacteria</taxon>
        <taxon>Burkholderiales</taxon>
        <taxon>Comamonadaceae</taxon>
        <taxon>Variovorax</taxon>
    </lineage>
</organism>
<protein>
    <recommendedName>
        <fullName evidence="4 10">Nicotinate-nucleotide--dimethylbenzimidazole phosphoribosyltransferase</fullName>
        <shortName evidence="10">NN:DBI PRT</shortName>
        <ecNumber evidence="3 10">2.4.2.21</ecNumber>
    </recommendedName>
    <alternativeName>
        <fullName evidence="8 10">N(1)-alpha-phosphoribosyltransferase</fullName>
    </alternativeName>
</protein>
<proteinExistence type="inferred from homology"/>
<dbReference type="Gene3D" id="3.40.50.10210">
    <property type="match status" value="1"/>
</dbReference>
<dbReference type="FunFam" id="3.40.50.10210:FF:000001">
    <property type="entry name" value="Nicotinate-nucleotide--dimethylbenzimidazole phosphoribosyltransferase"/>
    <property type="match status" value="1"/>
</dbReference>
<feature type="active site" description="Proton acceptor" evidence="10">
    <location>
        <position position="315"/>
    </location>
</feature>
<comment type="function">
    <text evidence="10">Catalyzes the synthesis of alpha-ribazole-5'-phosphate from nicotinate mononucleotide (NAMN) and 5,6-dimethylbenzimidazole (DMB).</text>
</comment>
<evidence type="ECO:0000313" key="12">
    <source>
        <dbReference type="Proteomes" id="UP000032067"/>
    </source>
</evidence>
<dbReference type="NCBIfam" id="TIGR03160">
    <property type="entry name" value="cobT_DBIPRT"/>
    <property type="match status" value="1"/>
</dbReference>
<evidence type="ECO:0000313" key="11">
    <source>
        <dbReference type="EMBL" id="KIQ37470.1"/>
    </source>
</evidence>
<reference evidence="11 12" key="1">
    <citation type="submission" date="2014-12" db="EMBL/GenBank/DDBJ databases">
        <title>16Stimator: statistical estimation of ribosomal gene copy numbers from draft genome assemblies.</title>
        <authorList>
            <person name="Perisin M.A."/>
            <person name="Vetter M."/>
            <person name="Gilbert J.A."/>
            <person name="Bergelson J."/>
        </authorList>
    </citation>
    <scope>NUCLEOTIDE SEQUENCE [LARGE SCALE GENOMIC DNA]</scope>
    <source>
        <strain evidence="11 12">MEDvA23</strain>
    </source>
</reference>
<comment type="caution">
    <text evidence="11">The sequence shown here is derived from an EMBL/GenBank/DDBJ whole genome shotgun (WGS) entry which is preliminary data.</text>
</comment>
<dbReference type="OrthoDB" id="9781491at2"/>
<comment type="catalytic activity">
    <reaction evidence="9 10">
        <text>5,6-dimethylbenzimidazole + nicotinate beta-D-ribonucleotide = alpha-ribazole 5'-phosphate + nicotinate + H(+)</text>
        <dbReference type="Rhea" id="RHEA:11196"/>
        <dbReference type="ChEBI" id="CHEBI:15378"/>
        <dbReference type="ChEBI" id="CHEBI:15890"/>
        <dbReference type="ChEBI" id="CHEBI:32544"/>
        <dbReference type="ChEBI" id="CHEBI:57502"/>
        <dbReference type="ChEBI" id="CHEBI:57918"/>
        <dbReference type="EC" id="2.4.2.21"/>
    </reaction>
</comment>
<dbReference type="InterPro" id="IPR017846">
    <property type="entry name" value="Nict_dMeBzImd_PRibTrfase_bact"/>
</dbReference>
<evidence type="ECO:0000256" key="9">
    <source>
        <dbReference type="ARBA" id="ARBA00047340"/>
    </source>
</evidence>
<dbReference type="Gene3D" id="1.10.1610.10">
    <property type="match status" value="1"/>
</dbReference>
<dbReference type="Pfam" id="PF02277">
    <property type="entry name" value="DBI_PRT"/>
    <property type="match status" value="1"/>
</dbReference>
<dbReference type="RefSeq" id="WP_042576797.1">
    <property type="nucleotide sequence ID" value="NZ_JXQQ01000002.1"/>
</dbReference>
<keyword evidence="5 10" id="KW-0169">Cobalamin biosynthesis</keyword>
<evidence type="ECO:0000256" key="3">
    <source>
        <dbReference type="ARBA" id="ARBA00011991"/>
    </source>
</evidence>
<accession>A0A0D0N871</accession>
<keyword evidence="7 10" id="KW-0808">Transferase</keyword>
<dbReference type="PANTHER" id="PTHR43463">
    <property type="entry name" value="NICOTINATE-NUCLEOTIDE--DIMETHYLBENZIMIDAZOLE PHOSPHORIBOSYLTRANSFERASE"/>
    <property type="match status" value="1"/>
</dbReference>
<comment type="pathway">
    <text evidence="1 10">Nucleoside biosynthesis; alpha-ribazole biosynthesis; alpha-ribazole from 5,6-dimethylbenzimidazole: step 1/2.</text>
</comment>
<dbReference type="SUPFAM" id="SSF52733">
    <property type="entry name" value="Nicotinate mononucleotide:5,6-dimethylbenzimidazole phosphoribosyltransferase (CobT)"/>
    <property type="match status" value="1"/>
</dbReference>
<evidence type="ECO:0000256" key="2">
    <source>
        <dbReference type="ARBA" id="ARBA00007110"/>
    </source>
</evidence>
<dbReference type="GO" id="GO:0009236">
    <property type="term" value="P:cobalamin biosynthetic process"/>
    <property type="evidence" value="ECO:0007669"/>
    <property type="project" value="UniProtKB-UniRule"/>
</dbReference>